<dbReference type="Proteomes" id="UP001153069">
    <property type="component" value="Unassembled WGS sequence"/>
</dbReference>
<evidence type="ECO:0000313" key="1">
    <source>
        <dbReference type="EMBL" id="CAB9518950.1"/>
    </source>
</evidence>
<proteinExistence type="predicted"/>
<gene>
    <name evidence="1" type="ORF">SEMRO_976_G226900.1</name>
</gene>
<reference evidence="1" key="1">
    <citation type="submission" date="2020-06" db="EMBL/GenBank/DDBJ databases">
        <authorList>
            <consortium name="Plant Systems Biology data submission"/>
        </authorList>
    </citation>
    <scope>NUCLEOTIDE SEQUENCE</scope>
    <source>
        <strain evidence="1">D6</strain>
    </source>
</reference>
<protein>
    <submittedName>
        <fullName evidence="1">Uncharacterized protein</fullName>
    </submittedName>
</protein>
<keyword evidence="2" id="KW-1185">Reference proteome</keyword>
<sequence length="246" mass="28298">MRRDYYRYSTSLYSARGYGRFSEKWDIEVARRFMRRMEQADANDNTVLVRRKTPKQLQDHYDDFIAKIRRTHLVSANDPAMNELDATLRNNRRNRQPTQQAEIVQGIQYNQMFGGQTPFGTPTALNTNIAASGMVNAPRASQQMAPFALRTVNPNQIARPTTMNPVGPNYRRNKYCVKCGYSKRLHGQLKHVFGFGCDSNCGHEQCSKCGERVELHNNPQRVGPYCHKAAFAGSSFYDWYKEPVEN</sequence>
<comment type="caution">
    <text evidence="1">The sequence shown here is derived from an EMBL/GenBank/DDBJ whole genome shotgun (WGS) entry which is preliminary data.</text>
</comment>
<dbReference type="EMBL" id="CAICTM010000974">
    <property type="protein sequence ID" value="CAB9518950.1"/>
    <property type="molecule type" value="Genomic_DNA"/>
</dbReference>
<evidence type="ECO:0000313" key="2">
    <source>
        <dbReference type="Proteomes" id="UP001153069"/>
    </source>
</evidence>
<dbReference type="AlphaFoldDB" id="A0A9N8HNC6"/>
<accession>A0A9N8HNC6</accession>
<organism evidence="1 2">
    <name type="scientific">Seminavis robusta</name>
    <dbReference type="NCBI Taxonomy" id="568900"/>
    <lineage>
        <taxon>Eukaryota</taxon>
        <taxon>Sar</taxon>
        <taxon>Stramenopiles</taxon>
        <taxon>Ochrophyta</taxon>
        <taxon>Bacillariophyta</taxon>
        <taxon>Bacillariophyceae</taxon>
        <taxon>Bacillariophycidae</taxon>
        <taxon>Naviculales</taxon>
        <taxon>Naviculaceae</taxon>
        <taxon>Seminavis</taxon>
    </lineage>
</organism>
<name>A0A9N8HNC6_9STRA</name>